<feature type="compositionally biased region" description="Basic and acidic residues" evidence="2">
    <location>
        <begin position="673"/>
        <end position="684"/>
    </location>
</feature>
<organism evidence="3">
    <name type="scientific">Darwinula stevensoni</name>
    <dbReference type="NCBI Taxonomy" id="69355"/>
    <lineage>
        <taxon>Eukaryota</taxon>
        <taxon>Metazoa</taxon>
        <taxon>Ecdysozoa</taxon>
        <taxon>Arthropoda</taxon>
        <taxon>Crustacea</taxon>
        <taxon>Oligostraca</taxon>
        <taxon>Ostracoda</taxon>
        <taxon>Podocopa</taxon>
        <taxon>Podocopida</taxon>
        <taxon>Darwinulocopina</taxon>
        <taxon>Darwinuloidea</taxon>
        <taxon>Darwinulidae</taxon>
        <taxon>Darwinula</taxon>
    </lineage>
</organism>
<evidence type="ECO:0000313" key="4">
    <source>
        <dbReference type="Proteomes" id="UP000677054"/>
    </source>
</evidence>
<feature type="compositionally biased region" description="Polar residues" evidence="2">
    <location>
        <begin position="637"/>
        <end position="671"/>
    </location>
</feature>
<feature type="compositionally biased region" description="Basic and acidic residues" evidence="2">
    <location>
        <begin position="113"/>
        <end position="136"/>
    </location>
</feature>
<evidence type="ECO:0000256" key="1">
    <source>
        <dbReference type="SAM" id="Coils"/>
    </source>
</evidence>
<proteinExistence type="predicted"/>
<accession>A0A7R9A8I9</accession>
<feature type="region of interest" description="Disordered" evidence="2">
    <location>
        <begin position="634"/>
        <end position="684"/>
    </location>
</feature>
<dbReference type="Proteomes" id="UP000677054">
    <property type="component" value="Unassembled WGS sequence"/>
</dbReference>
<feature type="coiled-coil region" evidence="1">
    <location>
        <begin position="347"/>
        <end position="476"/>
    </location>
</feature>
<evidence type="ECO:0000256" key="2">
    <source>
        <dbReference type="SAM" id="MobiDB-lite"/>
    </source>
</evidence>
<reference evidence="3" key="1">
    <citation type="submission" date="2020-11" db="EMBL/GenBank/DDBJ databases">
        <authorList>
            <person name="Tran Van P."/>
        </authorList>
    </citation>
    <scope>NUCLEOTIDE SEQUENCE</scope>
</reference>
<evidence type="ECO:0000313" key="3">
    <source>
        <dbReference type="EMBL" id="CAD7249403.1"/>
    </source>
</evidence>
<protein>
    <submittedName>
        <fullName evidence="3">Uncharacterized protein</fullName>
    </submittedName>
</protein>
<name>A0A7R9A8I9_9CRUS</name>
<feature type="coiled-coil region" evidence="1">
    <location>
        <begin position="551"/>
        <end position="578"/>
    </location>
</feature>
<dbReference type="EMBL" id="CAJPEV010002271">
    <property type="protein sequence ID" value="CAG0896357.1"/>
    <property type="molecule type" value="Genomic_DNA"/>
</dbReference>
<feature type="compositionally biased region" description="Polar residues" evidence="2">
    <location>
        <begin position="1"/>
        <end position="14"/>
    </location>
</feature>
<gene>
    <name evidence="3" type="ORF">DSTB1V02_LOCUS9200</name>
</gene>
<keyword evidence="1" id="KW-0175">Coiled coil</keyword>
<dbReference type="EMBL" id="LR901788">
    <property type="protein sequence ID" value="CAD7249403.1"/>
    <property type="molecule type" value="Genomic_DNA"/>
</dbReference>
<dbReference type="AlphaFoldDB" id="A0A7R9A8I9"/>
<sequence>MRSSTNQVAKSGSATRPKGNSAEGKPAGVSHKSTPMASTRGKGGQAPGTKVPDSRPGTKEPSIQTARSRGLRLGDDDRTLPDCGFGIRNPKTPVVEEKITPSKGHVLGTSRPTADRKFVSDLKHLSTLLDEREQSHPRPSSVPRPPLAGDDPGAIPDLGFGLRKTFADHKPGSSKPSVLEKIEKPTSYPGRVGERDESVPDLGFGLREVGQDPTSQNVDLELLRCMQEVHEHLKTLTIDVLSDDSVDSGSWNGIDRCLNAETLEALSDVQPSEDFENKMEVVKLGRVLETELQKRKVPLHFQSEVGRLAAELSRMESELTQSQSVIDRQRSLMQKAVRSISQAGKALKALDRDERAARNAIDDLRHRIEDLEDEKQGLQAALQEMHLSLDKAMKSKEEDASAMQRNMAGLQAEATHHGEAARSAEATVEKLRQQLHDADGKLQAAIDQAGRSEARATKLQRDKVALEEALVAWEGKWREREAEWERERRRTEQHYEDRVEAILQRKLQEATAEVLRFQDRFRTGYEQRLTQEKAQWDARYQMLTHKHQKEVESLTHQLAESETREEQLREEVGRLKEVADKVSSLQSLATSFREQWEAVVRSPQLPENDNSDASRETALFIDFLKMQKSLAEGGTESGSKCCQHSQSCMGSTTATSTARPSVSTHSLTSSPLHELRSEGLHIPS</sequence>
<keyword evidence="4" id="KW-1185">Reference proteome</keyword>
<feature type="region of interest" description="Disordered" evidence="2">
    <location>
        <begin position="1"/>
        <end position="159"/>
    </location>
</feature>